<dbReference type="PANTHER" id="PTHR15020:SF50">
    <property type="entry name" value="UPF0659 PROTEIN YMR090W"/>
    <property type="match status" value="1"/>
</dbReference>
<dbReference type="Pfam" id="PF13460">
    <property type="entry name" value="NAD_binding_10"/>
    <property type="match status" value="1"/>
</dbReference>
<protein>
    <submittedName>
        <fullName evidence="1">NAD-dependent dehydratase</fullName>
    </submittedName>
</protein>
<reference evidence="1 2" key="1">
    <citation type="journal article" date="2016" name="Int. J. Syst. Evol. Microbiol.">
        <title>Tessaracoccus flavus sp. nov., isolated from the drainage system of a lindane-producing factory.</title>
        <authorList>
            <person name="Kumari R."/>
            <person name="Singh P."/>
            <person name="Schumann P."/>
            <person name="Lal R."/>
        </authorList>
    </citation>
    <scope>NUCLEOTIDE SEQUENCE [LARGE SCALE GENOMIC DNA]</scope>
    <source>
        <strain evidence="1 2">RP1T</strain>
    </source>
</reference>
<dbReference type="AlphaFoldDB" id="A0A1Q2CH43"/>
<proteinExistence type="predicted"/>
<dbReference type="InterPro" id="IPR016040">
    <property type="entry name" value="NAD(P)-bd_dom"/>
</dbReference>
<accession>A0A1Q2CH43</accession>
<gene>
    <name evidence="1" type="ORF">RPIT_11830</name>
</gene>
<keyword evidence="2" id="KW-1185">Reference proteome</keyword>
<dbReference type="Proteomes" id="UP000188324">
    <property type="component" value="Chromosome"/>
</dbReference>
<dbReference type="KEGG" id="tfl:RPIT_11830"/>
<dbReference type="SUPFAM" id="SSF51735">
    <property type="entry name" value="NAD(P)-binding Rossmann-fold domains"/>
    <property type="match status" value="1"/>
</dbReference>
<evidence type="ECO:0000313" key="1">
    <source>
        <dbReference type="EMBL" id="AQP45403.1"/>
    </source>
</evidence>
<dbReference type="InterPro" id="IPR036291">
    <property type="entry name" value="NAD(P)-bd_dom_sf"/>
</dbReference>
<dbReference type="STRING" id="1610493.RPIT_11830"/>
<dbReference type="CDD" id="cd05243">
    <property type="entry name" value="SDR_a5"/>
    <property type="match status" value="1"/>
</dbReference>
<name>A0A1Q2CH43_9ACTN</name>
<dbReference type="RefSeq" id="WP_077343480.1">
    <property type="nucleotide sequence ID" value="NZ_CP019605.1"/>
</dbReference>
<dbReference type="OrthoDB" id="4248066at2"/>
<evidence type="ECO:0000313" key="2">
    <source>
        <dbReference type="Proteomes" id="UP000188324"/>
    </source>
</evidence>
<dbReference type="Gene3D" id="3.40.50.720">
    <property type="entry name" value="NAD(P)-binding Rossmann-like Domain"/>
    <property type="match status" value="1"/>
</dbReference>
<organism evidence="1 2">
    <name type="scientific">Tessaracoccus flavus</name>
    <dbReference type="NCBI Taxonomy" id="1610493"/>
    <lineage>
        <taxon>Bacteria</taxon>
        <taxon>Bacillati</taxon>
        <taxon>Actinomycetota</taxon>
        <taxon>Actinomycetes</taxon>
        <taxon>Propionibacteriales</taxon>
        <taxon>Propionibacteriaceae</taxon>
        <taxon>Tessaracoccus</taxon>
    </lineage>
</organism>
<dbReference type="EMBL" id="CP019605">
    <property type="protein sequence ID" value="AQP45403.1"/>
    <property type="molecule type" value="Genomic_DNA"/>
</dbReference>
<dbReference type="PANTHER" id="PTHR15020">
    <property type="entry name" value="FLAVIN REDUCTASE-RELATED"/>
    <property type="match status" value="1"/>
</dbReference>
<sequence length="235" mass="24841">MKITIIGGHGKIALLTAAMLSESGHQVRSVVRNEDHRSDVEETGAHCVVADVETLDTDALGEVLDGSEAVVWSAGAGGGNPERTYAVDRDAAIRSIDAAAARGIPRFIMVSYVGSGRDEVPQDNPFHHYAVAKAAADDHLRSSPLQWTILAPGQLTEEEATRKFDVGDHVTHGATSRANVAHLIAAVLPRMSTAGLTLRFRDGAVALEDVLVSLERVAAGSPVAPLREGRTDLVT</sequence>